<gene>
    <name evidence="3" type="ORF">RI844_11940</name>
</gene>
<protein>
    <submittedName>
        <fullName evidence="3">DMT family transporter</fullName>
    </submittedName>
</protein>
<dbReference type="PANTHER" id="PTHR22911">
    <property type="entry name" value="ACYL-MALONYL CONDENSING ENZYME-RELATED"/>
    <property type="match status" value="1"/>
</dbReference>
<proteinExistence type="predicted"/>
<evidence type="ECO:0000313" key="3">
    <source>
        <dbReference type="EMBL" id="WOH36081.1"/>
    </source>
</evidence>
<dbReference type="RefSeq" id="WP_348394895.1">
    <property type="nucleotide sequence ID" value="NZ_CP136600.1"/>
</dbReference>
<feature type="transmembrane region" description="Helical" evidence="1">
    <location>
        <begin position="186"/>
        <end position="209"/>
    </location>
</feature>
<feature type="domain" description="EamA" evidence="2">
    <location>
        <begin position="158"/>
        <end position="281"/>
    </location>
</feature>
<evidence type="ECO:0000256" key="1">
    <source>
        <dbReference type="SAM" id="Phobius"/>
    </source>
</evidence>
<keyword evidence="4" id="KW-1185">Reference proteome</keyword>
<feature type="transmembrane region" description="Helical" evidence="1">
    <location>
        <begin position="155"/>
        <end position="174"/>
    </location>
</feature>
<dbReference type="Proteomes" id="UP001301442">
    <property type="component" value="Chromosome"/>
</dbReference>
<feature type="transmembrane region" description="Helical" evidence="1">
    <location>
        <begin position="97"/>
        <end position="119"/>
    </location>
</feature>
<organism evidence="3 4">
    <name type="scientific">Thalassotalea fonticola</name>
    <dbReference type="NCBI Taxonomy" id="3065649"/>
    <lineage>
        <taxon>Bacteria</taxon>
        <taxon>Pseudomonadati</taxon>
        <taxon>Pseudomonadota</taxon>
        <taxon>Gammaproteobacteria</taxon>
        <taxon>Alteromonadales</taxon>
        <taxon>Colwelliaceae</taxon>
        <taxon>Thalassotalea</taxon>
    </lineage>
</organism>
<dbReference type="InterPro" id="IPR037185">
    <property type="entry name" value="EmrE-like"/>
</dbReference>
<evidence type="ECO:0000313" key="4">
    <source>
        <dbReference type="Proteomes" id="UP001301442"/>
    </source>
</evidence>
<keyword evidence="1" id="KW-0472">Membrane</keyword>
<feature type="transmembrane region" description="Helical" evidence="1">
    <location>
        <begin position="215"/>
        <end position="235"/>
    </location>
</feature>
<accession>A0ABZ0GL05</accession>
<feature type="transmembrane region" description="Helical" evidence="1">
    <location>
        <begin position="73"/>
        <end position="91"/>
    </location>
</feature>
<feature type="transmembrane region" description="Helical" evidence="1">
    <location>
        <begin position="40"/>
        <end position="61"/>
    </location>
</feature>
<feature type="transmembrane region" description="Helical" evidence="1">
    <location>
        <begin position="242"/>
        <end position="262"/>
    </location>
</feature>
<dbReference type="SUPFAM" id="SSF103481">
    <property type="entry name" value="Multidrug resistance efflux transporter EmrE"/>
    <property type="match status" value="1"/>
</dbReference>
<feature type="transmembrane region" description="Helical" evidence="1">
    <location>
        <begin position="16"/>
        <end position="34"/>
    </location>
</feature>
<feature type="domain" description="EamA" evidence="2">
    <location>
        <begin position="17"/>
        <end position="144"/>
    </location>
</feature>
<dbReference type="EMBL" id="CP136600">
    <property type="protein sequence ID" value="WOH36081.1"/>
    <property type="molecule type" value="Genomic_DNA"/>
</dbReference>
<feature type="transmembrane region" description="Helical" evidence="1">
    <location>
        <begin position="268"/>
        <end position="286"/>
    </location>
</feature>
<keyword evidence="1" id="KW-0812">Transmembrane</keyword>
<evidence type="ECO:0000259" key="2">
    <source>
        <dbReference type="Pfam" id="PF00892"/>
    </source>
</evidence>
<sequence length="296" mass="32549">MVKRKLTASITSTQTAYFSLHGAVILLALCALFAKWLTLPALYIVVGRSLFAALAILLFCRFNSLSLNLSKHLIIKLALSGLILAMHWWSFFYTIQISSVTIGLLTFACFPLFVAVMSIALKLQKLTVSILVQALLCILGIYLVEAAQPIAQSDITALAIGLFSALSFAILTMFNQKFVQHCSPIAVTFWQNLFAGLWLCPALFIYQIWPSANETLLIALLGIVFTALAHSLLLSSLKVINAFLVSLTLTLEPLYGITAAWLLLDERLTLSIFAGAGLIILMNYWATREQINESAN</sequence>
<dbReference type="Pfam" id="PF00892">
    <property type="entry name" value="EamA"/>
    <property type="match status" value="2"/>
</dbReference>
<name>A0ABZ0GL05_9GAMM</name>
<reference evidence="3 4" key="1">
    <citation type="submission" date="2023-09" db="EMBL/GenBank/DDBJ databases">
        <authorList>
            <person name="Qi X."/>
        </authorList>
    </citation>
    <scope>NUCLEOTIDE SEQUENCE [LARGE SCALE GENOMIC DNA]</scope>
    <source>
        <strain evidence="3 4">S1-1</strain>
    </source>
</reference>
<dbReference type="InterPro" id="IPR000620">
    <property type="entry name" value="EamA_dom"/>
</dbReference>
<keyword evidence="1" id="KW-1133">Transmembrane helix</keyword>
<feature type="transmembrane region" description="Helical" evidence="1">
    <location>
        <begin position="126"/>
        <end position="143"/>
    </location>
</feature>